<keyword evidence="2" id="KW-0812">Transmembrane</keyword>
<feature type="transmembrane region" description="Helical" evidence="2">
    <location>
        <begin position="21"/>
        <end position="39"/>
    </location>
</feature>
<feature type="region of interest" description="Disordered" evidence="1">
    <location>
        <begin position="56"/>
        <end position="75"/>
    </location>
</feature>
<sequence>MPPTSAIPRAAAGDRRLKREIVWVIVIKLIVLALLWQWFIHPQQVHVDTAGTAASIFGHDDSPSTSTQPSARHDQ</sequence>
<keyword evidence="2" id="KW-0472">Membrane</keyword>
<dbReference type="EMBL" id="JAAVXB010000004">
    <property type="protein sequence ID" value="NKF22570.1"/>
    <property type="molecule type" value="Genomic_DNA"/>
</dbReference>
<feature type="compositionally biased region" description="Polar residues" evidence="1">
    <location>
        <begin position="63"/>
        <end position="75"/>
    </location>
</feature>
<reference evidence="3" key="1">
    <citation type="submission" date="2020-03" db="EMBL/GenBank/DDBJ databases">
        <title>Solimonas marina sp. nov., isolated from deep seawater of the Pacific Ocean.</title>
        <authorList>
            <person name="Liu X."/>
            <person name="Lai Q."/>
            <person name="Sun F."/>
            <person name="Gai Y."/>
            <person name="Li G."/>
            <person name="Shao Z."/>
        </authorList>
    </citation>
    <scope>NUCLEOTIDE SEQUENCE</scope>
    <source>
        <strain evidence="3">C16B3</strain>
    </source>
</reference>
<dbReference type="InterPro" id="IPR054636">
    <property type="entry name" value="CydP"/>
</dbReference>
<evidence type="ECO:0000256" key="1">
    <source>
        <dbReference type="SAM" id="MobiDB-lite"/>
    </source>
</evidence>
<name>A0A969WAL4_9GAMM</name>
<accession>A0A969WAL4</accession>
<evidence type="ECO:0000313" key="4">
    <source>
        <dbReference type="Proteomes" id="UP000653472"/>
    </source>
</evidence>
<dbReference type="NCBIfam" id="NF045611">
    <property type="entry name" value="small_CydP"/>
    <property type="match status" value="1"/>
</dbReference>
<dbReference type="RefSeq" id="WP_168147817.1">
    <property type="nucleotide sequence ID" value="NZ_JAAVXB010000004.1"/>
</dbReference>
<organism evidence="3 4">
    <name type="scientific">Solimonas marina</name>
    <dbReference type="NCBI Taxonomy" id="2714601"/>
    <lineage>
        <taxon>Bacteria</taxon>
        <taxon>Pseudomonadati</taxon>
        <taxon>Pseudomonadota</taxon>
        <taxon>Gammaproteobacteria</taxon>
        <taxon>Nevskiales</taxon>
        <taxon>Nevskiaceae</taxon>
        <taxon>Solimonas</taxon>
    </lineage>
</organism>
<gene>
    <name evidence="3" type="ORF">G7Y82_09580</name>
</gene>
<proteinExistence type="predicted"/>
<evidence type="ECO:0000256" key="2">
    <source>
        <dbReference type="SAM" id="Phobius"/>
    </source>
</evidence>
<keyword evidence="2" id="KW-1133">Transmembrane helix</keyword>
<protein>
    <submittedName>
        <fullName evidence="3">Uncharacterized protein</fullName>
    </submittedName>
</protein>
<dbReference type="Proteomes" id="UP000653472">
    <property type="component" value="Unassembled WGS sequence"/>
</dbReference>
<keyword evidence="4" id="KW-1185">Reference proteome</keyword>
<evidence type="ECO:0000313" key="3">
    <source>
        <dbReference type="EMBL" id="NKF22570.1"/>
    </source>
</evidence>
<dbReference type="AlphaFoldDB" id="A0A969WAL4"/>
<comment type="caution">
    <text evidence="3">The sequence shown here is derived from an EMBL/GenBank/DDBJ whole genome shotgun (WGS) entry which is preliminary data.</text>
</comment>